<organism evidence="1 2">
    <name type="scientific">Chryseobacterium nepalense</name>
    <dbReference type="NCBI Taxonomy" id="1854498"/>
    <lineage>
        <taxon>Bacteria</taxon>
        <taxon>Pseudomonadati</taxon>
        <taxon>Bacteroidota</taxon>
        <taxon>Flavobacteriia</taxon>
        <taxon>Flavobacteriales</taxon>
        <taxon>Weeksellaceae</taxon>
        <taxon>Chryseobacterium group</taxon>
        <taxon>Chryseobacterium</taxon>
    </lineage>
</organism>
<dbReference type="Pfam" id="PF14903">
    <property type="entry name" value="WG_beta_rep"/>
    <property type="match status" value="6"/>
</dbReference>
<dbReference type="InterPro" id="IPR032774">
    <property type="entry name" value="WG_beta_rep"/>
</dbReference>
<name>A0ABY4K263_9FLAO</name>
<dbReference type="PROSITE" id="PS51257">
    <property type="entry name" value="PROKAR_LIPOPROTEIN"/>
    <property type="match status" value="1"/>
</dbReference>
<dbReference type="Proteomes" id="UP000830552">
    <property type="component" value="Chromosome"/>
</dbReference>
<dbReference type="PANTHER" id="PTHR37841">
    <property type="entry name" value="GLR2918 PROTEIN"/>
    <property type="match status" value="1"/>
</dbReference>
<gene>
    <name evidence="1" type="ORF">M0D58_11775</name>
</gene>
<dbReference type="RefSeq" id="WP_248389460.1">
    <property type="nucleotide sequence ID" value="NZ_CP096203.1"/>
</dbReference>
<reference evidence="1" key="1">
    <citation type="submission" date="2022-04" db="EMBL/GenBank/DDBJ databases">
        <title>Evolutionary, genomic, and biogeographic characterization of Chryseobacterium nepalense represented by a plastic-degrading bacterium AC3.</title>
        <authorList>
            <person name="Yin Z."/>
            <person name="Liu X."/>
            <person name="Wang D."/>
            <person name="Xie Z."/>
        </authorList>
    </citation>
    <scope>NUCLEOTIDE SEQUENCE</scope>
    <source>
        <strain evidence="1">AC3</strain>
    </source>
</reference>
<dbReference type="EMBL" id="CP096203">
    <property type="protein sequence ID" value="UPQ74727.1"/>
    <property type="molecule type" value="Genomic_DNA"/>
</dbReference>
<dbReference type="PANTHER" id="PTHR37841:SF1">
    <property type="entry name" value="DUF3298 DOMAIN-CONTAINING PROTEIN"/>
    <property type="match status" value="1"/>
</dbReference>
<evidence type="ECO:0000313" key="1">
    <source>
        <dbReference type="EMBL" id="UPQ74727.1"/>
    </source>
</evidence>
<protein>
    <submittedName>
        <fullName evidence="1">WG repeat-containing protein</fullName>
    </submittedName>
</protein>
<evidence type="ECO:0000313" key="2">
    <source>
        <dbReference type="Proteomes" id="UP000830552"/>
    </source>
</evidence>
<keyword evidence="2" id="KW-1185">Reference proteome</keyword>
<proteinExistence type="predicted"/>
<accession>A0ABY4K263</accession>
<sequence length="601" mass="69962">MKHPITFFFWILFISCRVQCQNSPDFSENNISYKEVDAETGWLRIHLKNPSKWGYINKDRLVVIPFEYDFLNPFKDGLAYAENDHKKFFITSGNLKLKGDYDEVRIFSEGLAAVRKNNKWGFIDNRGSLIIPMQYNAVDYFRVSGLCKVTRNGKSGFIDKQGKEVIPIIYEDALQEMKDRNVIVKKGGKWAVFDSTGKQLSEFKYAELKRAYITDFSKDIFDRDESTFFENGAALGVVNGKYEFIDVKALAAFPDNKFDSASVFDTFKNAVVKRNGKYGIIKTDGTFKVPLIYDLIEYFDTNHAFSEYYNARKGKIYSIFNRDLKKIGESHQAVYNDFSNSNPTLIFRNLQEKTGMVDWQGNILIPFDYDDLRKIESTSFLWVRKGELSGIISNQGHIKIPVKYKILYSVYDKFDDKDQLEKKLFIADGTLIDINNKVIMDEYDSIMPVYYNHDKLIVSRNKKFGIVDVNKKTLLPLEYDEISNWVEYGPEKRHFIRKNGKYGLIDHETFKTIVPPVYNQMEQRGNMIFVKKGEKAGILDIDNKEICPFVFDEVKPHKYFGYRSGENIGFYSKKGGRFFLITLRGEVQKEIPEKEYKENTE</sequence>
<dbReference type="SUPFAM" id="SSF69360">
    <property type="entry name" value="Cell wall binding repeat"/>
    <property type="match status" value="1"/>
</dbReference>